<evidence type="ECO:0000256" key="1">
    <source>
        <dbReference type="SAM" id="Phobius"/>
    </source>
</evidence>
<name>A0A226DM89_FOLCA</name>
<keyword evidence="1" id="KW-1133">Transmembrane helix</keyword>
<proteinExistence type="predicted"/>
<evidence type="ECO:0000313" key="3">
    <source>
        <dbReference type="Proteomes" id="UP000198287"/>
    </source>
</evidence>
<sequence length="255" mass="28222">MACLWILASLIFATTSMFLVVPLKPQYISSLFEQGVQNPLVFAGFVLLEIYSKASSALVSGTDGLHILVPIYVSNCCMDAVRNSKSSIRQKIRDFSTLNVLVAAFNHSITKELFSFLCYWGPGGFVLIAAFATIRFHGQVSIFEYAPFRIMLQNCLTIVFLVLLTTSSVGTASDKLLNSIKQQSRISVSNKIIVKKMKSLKKFGVEACSIKVIERIVIFKIIYVISDTLMTCLGGELARLIITDPDALWICGRVL</sequence>
<comment type="caution">
    <text evidence="2">The sequence shown here is derived from an EMBL/GenBank/DDBJ whole genome shotgun (WGS) entry which is preliminary data.</text>
</comment>
<protein>
    <submittedName>
        <fullName evidence="2">Uncharacterized protein</fullName>
    </submittedName>
</protein>
<keyword evidence="1" id="KW-0812">Transmembrane</keyword>
<accession>A0A226DM89</accession>
<dbReference type="Proteomes" id="UP000198287">
    <property type="component" value="Unassembled WGS sequence"/>
</dbReference>
<keyword evidence="1" id="KW-0472">Membrane</keyword>
<keyword evidence="3" id="KW-1185">Reference proteome</keyword>
<feature type="transmembrane region" description="Helical" evidence="1">
    <location>
        <begin position="155"/>
        <end position="173"/>
    </location>
</feature>
<dbReference type="AlphaFoldDB" id="A0A226DM89"/>
<organism evidence="2 3">
    <name type="scientific">Folsomia candida</name>
    <name type="common">Springtail</name>
    <dbReference type="NCBI Taxonomy" id="158441"/>
    <lineage>
        <taxon>Eukaryota</taxon>
        <taxon>Metazoa</taxon>
        <taxon>Ecdysozoa</taxon>
        <taxon>Arthropoda</taxon>
        <taxon>Hexapoda</taxon>
        <taxon>Collembola</taxon>
        <taxon>Entomobryomorpha</taxon>
        <taxon>Isotomoidea</taxon>
        <taxon>Isotomidae</taxon>
        <taxon>Proisotominae</taxon>
        <taxon>Folsomia</taxon>
    </lineage>
</organism>
<evidence type="ECO:0000313" key="2">
    <source>
        <dbReference type="EMBL" id="OXA45336.1"/>
    </source>
</evidence>
<feature type="transmembrane region" description="Helical" evidence="1">
    <location>
        <begin position="113"/>
        <end position="134"/>
    </location>
</feature>
<gene>
    <name evidence="2" type="ORF">Fcan01_19826</name>
</gene>
<reference evidence="2 3" key="1">
    <citation type="submission" date="2015-12" db="EMBL/GenBank/DDBJ databases">
        <title>The genome of Folsomia candida.</title>
        <authorList>
            <person name="Faddeeva A."/>
            <person name="Derks M.F."/>
            <person name="Anvar Y."/>
            <person name="Smit S."/>
            <person name="Van Straalen N."/>
            <person name="Roelofs D."/>
        </authorList>
    </citation>
    <scope>NUCLEOTIDE SEQUENCE [LARGE SCALE GENOMIC DNA]</scope>
    <source>
        <strain evidence="2 3">VU population</strain>
        <tissue evidence="2">Whole body</tissue>
    </source>
</reference>
<dbReference type="EMBL" id="LNIX01000018">
    <property type="protein sequence ID" value="OXA45336.1"/>
    <property type="molecule type" value="Genomic_DNA"/>
</dbReference>